<feature type="region of interest" description="Disordered" evidence="2">
    <location>
        <begin position="355"/>
        <end position="374"/>
    </location>
</feature>
<proteinExistence type="predicted"/>
<evidence type="ECO:0000313" key="3">
    <source>
        <dbReference type="EMBL" id="KAK7194162.1"/>
    </source>
</evidence>
<feature type="compositionally biased region" description="Acidic residues" evidence="2">
    <location>
        <begin position="661"/>
        <end position="675"/>
    </location>
</feature>
<feature type="region of interest" description="Disordered" evidence="2">
    <location>
        <begin position="298"/>
        <end position="328"/>
    </location>
</feature>
<dbReference type="InterPro" id="IPR018527">
    <property type="entry name" value="Rubredoxin_Fe_BS"/>
</dbReference>
<evidence type="ECO:0000256" key="1">
    <source>
        <dbReference type="ARBA" id="ARBA00022723"/>
    </source>
</evidence>
<gene>
    <name evidence="3" type="ORF">NESM_000329900</name>
</gene>
<keyword evidence="4" id="KW-1185">Reference proteome</keyword>
<dbReference type="GO" id="GO:0046872">
    <property type="term" value="F:metal ion binding"/>
    <property type="evidence" value="ECO:0007669"/>
    <property type="project" value="UniProtKB-KW"/>
</dbReference>
<accession>A0AAW0EJA7</accession>
<dbReference type="EMBL" id="JAECZO010000032">
    <property type="protein sequence ID" value="KAK7194162.1"/>
    <property type="molecule type" value="Genomic_DNA"/>
</dbReference>
<evidence type="ECO:0000313" key="4">
    <source>
        <dbReference type="Proteomes" id="UP001430356"/>
    </source>
</evidence>
<dbReference type="PROSITE" id="PS00202">
    <property type="entry name" value="RUBREDOXIN"/>
    <property type="match status" value="1"/>
</dbReference>
<dbReference type="Proteomes" id="UP001430356">
    <property type="component" value="Unassembled WGS sequence"/>
</dbReference>
<feature type="compositionally biased region" description="Basic and acidic residues" evidence="2">
    <location>
        <begin position="404"/>
        <end position="413"/>
    </location>
</feature>
<feature type="region of interest" description="Disordered" evidence="2">
    <location>
        <begin position="626"/>
        <end position="677"/>
    </location>
</feature>
<dbReference type="AlphaFoldDB" id="A0AAW0EJA7"/>
<reference evidence="3 4" key="1">
    <citation type="journal article" date="2021" name="MBio">
        <title>A New Model Trypanosomatid, Novymonas esmeraldas: Genomic Perception of Its 'Candidatus Pandoraea novymonadis' Endosymbiont.</title>
        <authorList>
            <person name="Zakharova A."/>
            <person name="Saura A."/>
            <person name="Butenko A."/>
            <person name="Podesvova L."/>
            <person name="Warmusova S."/>
            <person name="Kostygov A.Y."/>
            <person name="Nenarokova A."/>
            <person name="Lukes J."/>
            <person name="Opperdoes F.R."/>
            <person name="Yurchenko V."/>
        </authorList>
    </citation>
    <scope>NUCLEOTIDE SEQUENCE [LARGE SCALE GENOMIC DNA]</scope>
    <source>
        <strain evidence="3 4">E262AT.01</strain>
    </source>
</reference>
<name>A0AAW0EJA7_9TRYP</name>
<organism evidence="3 4">
    <name type="scientific">Novymonas esmeraldas</name>
    <dbReference type="NCBI Taxonomy" id="1808958"/>
    <lineage>
        <taxon>Eukaryota</taxon>
        <taxon>Discoba</taxon>
        <taxon>Euglenozoa</taxon>
        <taxon>Kinetoplastea</taxon>
        <taxon>Metakinetoplastina</taxon>
        <taxon>Trypanosomatida</taxon>
        <taxon>Trypanosomatidae</taxon>
        <taxon>Novymonas</taxon>
    </lineage>
</organism>
<comment type="caution">
    <text evidence="3">The sequence shown here is derived from an EMBL/GenBank/DDBJ whole genome shotgun (WGS) entry which is preliminary data.</text>
</comment>
<keyword evidence="1" id="KW-0479">Metal-binding</keyword>
<evidence type="ECO:0000256" key="2">
    <source>
        <dbReference type="SAM" id="MobiDB-lite"/>
    </source>
</evidence>
<feature type="region of interest" description="Disordered" evidence="2">
    <location>
        <begin position="404"/>
        <end position="425"/>
    </location>
</feature>
<sequence length="896" mass="94192">MINDVVVHLTDAAFTSRVTFADAYVLPTAGAATTAPGDDAAPPSLPTAALVSPWLLTGPSTSTAAPTLESVPLAWRCPSCGTLEVEQLYWTRRQHQPHASLAGTGAAVRAAVARGGGGGGLKALSPALQAKVERHRRRRQRREEVRWRSLQVSPRCHRCFLCPRCGGHGSVPATALPGVTAASTQSTSALDIRITADVHYYAVCGCCQWHSYRAFASMERLLVYLDATMGDGKAEALREWRAAQRSANAAVRTGLAALLDRHARAGGEAVDVAAVPEPTLSQSAWQRWRLLRSAPLHQPVAGRSSRTPPPSAPDGHHQQQQQHRLHPPERTGAAADDLLLLQLHPALALERLRAEERQRREDSSAVSPLHGARQGAPQMMLVADAARGAAAEFSAWSAEAAERARGGLDESSRGHPAAIAPGARSDTEVELIARTQRRYLGLPAPLVDTRTQTVHTWMQNYQPAAVVAQQRRAHAMSATSPATTAAAAASLPPPHPATPAKALATPLKHVYATPTGSGAPAAAVTSSSALMHTPTSGYLQSILRDEPDRPLGLPAYCIPRGFKEILVGLVWRLPPQPPAAERCGAGASAQGCTSAASPRLVLLDRPTLSDAEVRLVCSHWDSKRTELAARRGQAPPQRQRRATEDGSGSDEDAEATLAREEGEEEEDEADGDDGEVAAPAPLRTAAAGHRKASSSSSTLPPPLFIDGTRLGALSCLPYVECVPDAAGGAACRGVVGRTFRLVNLHVLHDIYLTKLNVVQAHRTTSSTAEAVVVARLTAPSLAAVAPPLVLAPRCTPAERAAAAAATAAEGVAEDAVSGGVPHGLFAGVADAPAPPRLTELLLTVVSTAAAQSSATPMRYVALEVEVLTALPSWVQGRGLQYHAVRFGLTLTHCPGG</sequence>
<protein>
    <submittedName>
        <fullName evidence="3">Uncharacterized protein</fullName>
    </submittedName>
</protein>